<feature type="compositionally biased region" description="Basic and acidic residues" evidence="5">
    <location>
        <begin position="298"/>
        <end position="313"/>
    </location>
</feature>
<feature type="domain" description="BED-type" evidence="6">
    <location>
        <begin position="89"/>
        <end position="142"/>
    </location>
</feature>
<keyword evidence="2 4" id="KW-0863">Zinc-finger</keyword>
<accession>A0A8J5F9U8</accession>
<evidence type="ECO:0000256" key="5">
    <source>
        <dbReference type="SAM" id="MobiDB-lite"/>
    </source>
</evidence>
<evidence type="ECO:0000256" key="3">
    <source>
        <dbReference type="ARBA" id="ARBA00022833"/>
    </source>
</evidence>
<dbReference type="GO" id="GO:0003677">
    <property type="term" value="F:DNA binding"/>
    <property type="evidence" value="ECO:0007669"/>
    <property type="project" value="InterPro"/>
</dbReference>
<dbReference type="GO" id="GO:0008270">
    <property type="term" value="F:zinc ion binding"/>
    <property type="evidence" value="ECO:0007669"/>
    <property type="project" value="UniProtKB-KW"/>
</dbReference>
<protein>
    <recommendedName>
        <fullName evidence="6">BED-type domain-containing protein</fullName>
    </recommendedName>
</protein>
<dbReference type="PANTHER" id="PTHR46951">
    <property type="entry name" value="BED-TYPE DOMAIN-CONTAINING PROTEIN"/>
    <property type="match status" value="1"/>
</dbReference>
<proteinExistence type="predicted"/>
<evidence type="ECO:0000313" key="8">
    <source>
        <dbReference type="Proteomes" id="UP000734854"/>
    </source>
</evidence>
<dbReference type="Pfam" id="PF02892">
    <property type="entry name" value="zf-BED"/>
    <property type="match status" value="1"/>
</dbReference>
<gene>
    <name evidence="7" type="ORF">ZIOFF_059767</name>
</gene>
<feature type="region of interest" description="Disordered" evidence="5">
    <location>
        <begin position="293"/>
        <end position="313"/>
    </location>
</feature>
<dbReference type="EMBL" id="JACMSC010000016">
    <property type="protein sequence ID" value="KAG6483127.1"/>
    <property type="molecule type" value="Genomic_DNA"/>
</dbReference>
<keyword evidence="8" id="KW-1185">Reference proteome</keyword>
<reference evidence="7 8" key="1">
    <citation type="submission" date="2020-08" db="EMBL/GenBank/DDBJ databases">
        <title>Plant Genome Project.</title>
        <authorList>
            <person name="Zhang R.-G."/>
        </authorList>
    </citation>
    <scope>NUCLEOTIDE SEQUENCE [LARGE SCALE GENOMIC DNA]</scope>
    <source>
        <tissue evidence="7">Rhizome</tissue>
    </source>
</reference>
<organism evidence="7 8">
    <name type="scientific">Zingiber officinale</name>
    <name type="common">Ginger</name>
    <name type="synonym">Amomum zingiber</name>
    <dbReference type="NCBI Taxonomy" id="94328"/>
    <lineage>
        <taxon>Eukaryota</taxon>
        <taxon>Viridiplantae</taxon>
        <taxon>Streptophyta</taxon>
        <taxon>Embryophyta</taxon>
        <taxon>Tracheophyta</taxon>
        <taxon>Spermatophyta</taxon>
        <taxon>Magnoliopsida</taxon>
        <taxon>Liliopsida</taxon>
        <taxon>Zingiberales</taxon>
        <taxon>Zingiberaceae</taxon>
        <taxon>Zingiber</taxon>
    </lineage>
</organism>
<dbReference type="PROSITE" id="PS50808">
    <property type="entry name" value="ZF_BED"/>
    <property type="match status" value="1"/>
</dbReference>
<evidence type="ECO:0000256" key="4">
    <source>
        <dbReference type="PROSITE-ProRule" id="PRU00027"/>
    </source>
</evidence>
<sequence>MLGKTKKKCSTFVLSRAQNFSTVLSKQVLKNATELLCSGRTREKLWCSDFWHMSESGRQPLDLGLNRVSQDMTNVSSSGYLSISSIPARSSDPAWQYGIAVEGHRNTIICVLCNKTIRGGGITRLKYHLAGIEGNVEAWKKVSDDVKVIDARWDKQLHSPLHAANCFLNPVIYFCPSFTKQKEVARGLLITITRLIPDDDVQDKISAQLEEYKASISDFGLSIVIRQSKLLQAQKLLHAAKLQATPGSEAPPPVKALKLLHTVKLLEASPSPKAPPHPNAILPPDLKLLHQQNSSTRRCSELPKWKGQEEERDTAKSSFVGGCWVVELHWRRSFTGGGASLPRVAWSFVVWSSFWAWRSFTGGGASLPRVALLVEELYGLGRGGRAS</sequence>
<dbReference type="AlphaFoldDB" id="A0A8J5F9U8"/>
<dbReference type="Proteomes" id="UP000734854">
    <property type="component" value="Unassembled WGS sequence"/>
</dbReference>
<evidence type="ECO:0000256" key="1">
    <source>
        <dbReference type="ARBA" id="ARBA00022723"/>
    </source>
</evidence>
<keyword evidence="3" id="KW-0862">Zinc</keyword>
<dbReference type="InterPro" id="IPR003656">
    <property type="entry name" value="Znf_BED"/>
</dbReference>
<evidence type="ECO:0000256" key="2">
    <source>
        <dbReference type="ARBA" id="ARBA00022771"/>
    </source>
</evidence>
<evidence type="ECO:0000259" key="6">
    <source>
        <dbReference type="PROSITE" id="PS50808"/>
    </source>
</evidence>
<comment type="caution">
    <text evidence="7">The sequence shown here is derived from an EMBL/GenBank/DDBJ whole genome shotgun (WGS) entry which is preliminary data.</text>
</comment>
<evidence type="ECO:0000313" key="7">
    <source>
        <dbReference type="EMBL" id="KAG6483127.1"/>
    </source>
</evidence>
<keyword evidence="1" id="KW-0479">Metal-binding</keyword>
<dbReference type="PANTHER" id="PTHR46951:SF2">
    <property type="entry name" value="BED-TYPE DOMAIN-CONTAINING PROTEIN"/>
    <property type="match status" value="1"/>
</dbReference>
<name>A0A8J5F9U8_ZINOF</name>